<protein>
    <submittedName>
        <fullName evidence="1">Uncharacterized protein</fullName>
    </submittedName>
</protein>
<evidence type="ECO:0000313" key="1">
    <source>
        <dbReference type="EMBL" id="SHH78524.1"/>
    </source>
</evidence>
<dbReference type="Proteomes" id="UP000184212">
    <property type="component" value="Unassembled WGS sequence"/>
</dbReference>
<dbReference type="EMBL" id="FQWQ01000004">
    <property type="protein sequence ID" value="SHH78524.1"/>
    <property type="molecule type" value="Genomic_DNA"/>
</dbReference>
<keyword evidence="2" id="KW-1185">Reference proteome</keyword>
<sequence>MPRLSLELLKDLQSQGTPGKSFIIRIQGDDVFIRKFPDMSNVEWTPKQKKQRSLFAAAQAYAKEFLSDVARAAQYKKTLEPGKRAYNQLIAEYMIRARQNAVAE</sequence>
<name>A0A1M5VU65_9BACT</name>
<dbReference type="OrthoDB" id="676604at2"/>
<evidence type="ECO:0000313" key="2">
    <source>
        <dbReference type="Proteomes" id="UP000184212"/>
    </source>
</evidence>
<dbReference type="RefSeq" id="WP_073140817.1">
    <property type="nucleotide sequence ID" value="NZ_FQWQ01000004.1"/>
</dbReference>
<dbReference type="AlphaFoldDB" id="A0A1M5VU65"/>
<proteinExistence type="predicted"/>
<accession>A0A1M5VU65</accession>
<reference evidence="1 2" key="1">
    <citation type="submission" date="2016-11" db="EMBL/GenBank/DDBJ databases">
        <authorList>
            <person name="Jaros S."/>
            <person name="Januszkiewicz K."/>
            <person name="Wedrychowicz H."/>
        </authorList>
    </citation>
    <scope>NUCLEOTIDE SEQUENCE [LARGE SCALE GENOMIC DNA]</scope>
    <source>
        <strain evidence="1 2">DSM 24574</strain>
    </source>
</reference>
<organism evidence="1 2">
    <name type="scientific">Chryseolinea serpens</name>
    <dbReference type="NCBI Taxonomy" id="947013"/>
    <lineage>
        <taxon>Bacteria</taxon>
        <taxon>Pseudomonadati</taxon>
        <taxon>Bacteroidota</taxon>
        <taxon>Cytophagia</taxon>
        <taxon>Cytophagales</taxon>
        <taxon>Fulvivirgaceae</taxon>
        <taxon>Chryseolinea</taxon>
    </lineage>
</organism>
<gene>
    <name evidence="1" type="ORF">SAMN04488109_5397</name>
</gene>